<dbReference type="PANTHER" id="PTHR13099:SF0">
    <property type="entry name" value="NADH DEHYDROGENASE [UBIQUINONE] 1 SUBUNIT C2-RELATED"/>
    <property type="match status" value="1"/>
</dbReference>
<keyword evidence="6" id="KW-0999">Mitochondrion inner membrane</keyword>
<keyword evidence="4" id="KW-0679">Respiratory chain</keyword>
<dbReference type="Proteomes" id="UP000728032">
    <property type="component" value="Unassembled WGS sequence"/>
</dbReference>
<dbReference type="InterPro" id="IPR009423">
    <property type="entry name" value="NDUC2"/>
</dbReference>
<dbReference type="GO" id="GO:0006120">
    <property type="term" value="P:mitochondrial electron transport, NADH to ubiquinone"/>
    <property type="evidence" value="ECO:0007669"/>
    <property type="project" value="InterPro"/>
</dbReference>
<keyword evidence="10 11" id="KW-0472">Membrane</keyword>
<evidence type="ECO:0000256" key="10">
    <source>
        <dbReference type="ARBA" id="ARBA00023136"/>
    </source>
</evidence>
<dbReference type="PANTHER" id="PTHR13099">
    <property type="entry name" value="NADH-UBIQUINONE OXIDOREDUCTASE SUBUNIT B14.5B"/>
    <property type="match status" value="1"/>
</dbReference>
<keyword evidence="9" id="KW-0496">Mitochondrion</keyword>
<evidence type="ECO:0000313" key="13">
    <source>
        <dbReference type="Proteomes" id="UP000728032"/>
    </source>
</evidence>
<feature type="transmembrane region" description="Helical" evidence="11">
    <location>
        <begin position="43"/>
        <end position="63"/>
    </location>
</feature>
<evidence type="ECO:0000256" key="8">
    <source>
        <dbReference type="ARBA" id="ARBA00022989"/>
    </source>
</evidence>
<keyword evidence="7" id="KW-0249">Electron transport</keyword>
<evidence type="ECO:0000256" key="11">
    <source>
        <dbReference type="SAM" id="Phobius"/>
    </source>
</evidence>
<reference evidence="12" key="1">
    <citation type="submission" date="2020-11" db="EMBL/GenBank/DDBJ databases">
        <authorList>
            <person name="Tran Van P."/>
        </authorList>
    </citation>
    <scope>NUCLEOTIDE SEQUENCE</scope>
</reference>
<comment type="similarity">
    <text evidence="2">Belongs to the complex I NDUFC2 subunit family.</text>
</comment>
<dbReference type="Pfam" id="PF06374">
    <property type="entry name" value="NDUF_C2"/>
    <property type="match status" value="1"/>
</dbReference>
<organism evidence="12">
    <name type="scientific">Oppiella nova</name>
    <dbReference type="NCBI Taxonomy" id="334625"/>
    <lineage>
        <taxon>Eukaryota</taxon>
        <taxon>Metazoa</taxon>
        <taxon>Ecdysozoa</taxon>
        <taxon>Arthropoda</taxon>
        <taxon>Chelicerata</taxon>
        <taxon>Arachnida</taxon>
        <taxon>Acari</taxon>
        <taxon>Acariformes</taxon>
        <taxon>Sarcoptiformes</taxon>
        <taxon>Oribatida</taxon>
        <taxon>Brachypylina</taxon>
        <taxon>Oppioidea</taxon>
        <taxon>Oppiidae</taxon>
        <taxon>Oppiella</taxon>
    </lineage>
</organism>
<dbReference type="GO" id="GO:0005743">
    <property type="term" value="C:mitochondrial inner membrane"/>
    <property type="evidence" value="ECO:0007669"/>
    <property type="project" value="UniProtKB-SubCell"/>
</dbReference>
<evidence type="ECO:0000256" key="9">
    <source>
        <dbReference type="ARBA" id="ARBA00023128"/>
    </source>
</evidence>
<accession>A0A7R9LYH9</accession>
<proteinExistence type="inferred from homology"/>
<dbReference type="AlphaFoldDB" id="A0A7R9LYH9"/>
<keyword evidence="5 11" id="KW-0812">Transmembrane</keyword>
<evidence type="ECO:0000256" key="1">
    <source>
        <dbReference type="ARBA" id="ARBA00004298"/>
    </source>
</evidence>
<name>A0A7R9LYH9_9ACAR</name>
<protein>
    <submittedName>
        <fullName evidence="12">Uncharacterized protein</fullName>
    </submittedName>
</protein>
<evidence type="ECO:0000256" key="7">
    <source>
        <dbReference type="ARBA" id="ARBA00022982"/>
    </source>
</evidence>
<evidence type="ECO:0000256" key="2">
    <source>
        <dbReference type="ARBA" id="ARBA00008674"/>
    </source>
</evidence>
<gene>
    <name evidence="12" type="ORF">ONB1V03_LOCUS7720</name>
</gene>
<evidence type="ECO:0000256" key="5">
    <source>
        <dbReference type="ARBA" id="ARBA00022692"/>
    </source>
</evidence>
<evidence type="ECO:0000313" key="12">
    <source>
        <dbReference type="EMBL" id="CAD7650270.1"/>
    </source>
</evidence>
<evidence type="ECO:0000256" key="3">
    <source>
        <dbReference type="ARBA" id="ARBA00022448"/>
    </source>
</evidence>
<evidence type="ECO:0000256" key="6">
    <source>
        <dbReference type="ARBA" id="ARBA00022792"/>
    </source>
</evidence>
<sequence>PFFKFEGVPKGNETFDRIWWPFCGGAAGLAIGATSTWFARRPFWSSVLPTAAVTLIGMGLGLYSGHNTRRRARERDAVLIHYMLLHEKEFPLIERQRFGQIVKPWIPFRVGNDGIFVDK</sequence>
<keyword evidence="3" id="KW-0813">Transport</keyword>
<keyword evidence="13" id="KW-1185">Reference proteome</keyword>
<feature type="transmembrane region" description="Helical" evidence="11">
    <location>
        <begin position="18"/>
        <end position="37"/>
    </location>
</feature>
<dbReference type="OrthoDB" id="6329847at2759"/>
<comment type="subcellular location">
    <subcellularLocation>
        <location evidence="1">Mitochondrion inner membrane</location>
        <topology evidence="1">Single-pass membrane protein</topology>
        <orientation evidence="1">Matrix side</orientation>
    </subcellularLocation>
</comment>
<dbReference type="EMBL" id="OC918870">
    <property type="protein sequence ID" value="CAD7650270.1"/>
    <property type="molecule type" value="Genomic_DNA"/>
</dbReference>
<feature type="non-terminal residue" evidence="12">
    <location>
        <position position="119"/>
    </location>
</feature>
<keyword evidence="8 11" id="KW-1133">Transmembrane helix</keyword>
<dbReference type="EMBL" id="CAJPVJ010004045">
    <property type="protein sequence ID" value="CAG2168229.1"/>
    <property type="molecule type" value="Genomic_DNA"/>
</dbReference>
<evidence type="ECO:0000256" key="4">
    <source>
        <dbReference type="ARBA" id="ARBA00022660"/>
    </source>
</evidence>